<dbReference type="InterPro" id="IPR029058">
    <property type="entry name" value="AB_hydrolase_fold"/>
</dbReference>
<protein>
    <submittedName>
        <fullName evidence="1">Epoxide hydrolase</fullName>
    </submittedName>
</protein>
<sequence>LSRRWAARRYTDIRHWGEPDRGGHFAAFEQPRLFVDELRTFFRLVR</sequence>
<dbReference type="Proteomes" id="UP001597045">
    <property type="component" value="Unassembled WGS sequence"/>
</dbReference>
<comment type="caution">
    <text evidence="1">The sequence shown here is derived from an EMBL/GenBank/DDBJ whole genome shotgun (WGS) entry which is preliminary data.</text>
</comment>
<gene>
    <name evidence="1" type="ORF">ACFQ1S_46075</name>
</gene>
<proteinExistence type="predicted"/>
<dbReference type="SUPFAM" id="SSF53474">
    <property type="entry name" value="alpha/beta-Hydrolases"/>
    <property type="match status" value="1"/>
</dbReference>
<dbReference type="GO" id="GO:0016787">
    <property type="term" value="F:hydrolase activity"/>
    <property type="evidence" value="ECO:0007669"/>
    <property type="project" value="UniProtKB-KW"/>
</dbReference>
<keyword evidence="1" id="KW-0378">Hydrolase</keyword>
<name>A0ABW3MP49_9PSEU</name>
<keyword evidence="2" id="KW-1185">Reference proteome</keyword>
<dbReference type="Gene3D" id="3.40.50.1820">
    <property type="entry name" value="alpha/beta hydrolase"/>
    <property type="match status" value="1"/>
</dbReference>
<reference evidence="2" key="1">
    <citation type="journal article" date="2019" name="Int. J. Syst. Evol. Microbiol.">
        <title>The Global Catalogue of Microorganisms (GCM) 10K type strain sequencing project: providing services to taxonomists for standard genome sequencing and annotation.</title>
        <authorList>
            <consortium name="The Broad Institute Genomics Platform"/>
            <consortium name="The Broad Institute Genome Sequencing Center for Infectious Disease"/>
            <person name="Wu L."/>
            <person name="Ma J."/>
        </authorList>
    </citation>
    <scope>NUCLEOTIDE SEQUENCE [LARGE SCALE GENOMIC DNA]</scope>
    <source>
        <strain evidence="2">JCM 31486</strain>
    </source>
</reference>
<dbReference type="EMBL" id="JBHTIS010004423">
    <property type="protein sequence ID" value="MFD1052442.1"/>
    <property type="molecule type" value="Genomic_DNA"/>
</dbReference>
<feature type="non-terminal residue" evidence="1">
    <location>
        <position position="1"/>
    </location>
</feature>
<evidence type="ECO:0000313" key="1">
    <source>
        <dbReference type="EMBL" id="MFD1052442.1"/>
    </source>
</evidence>
<evidence type="ECO:0000313" key="2">
    <source>
        <dbReference type="Proteomes" id="UP001597045"/>
    </source>
</evidence>
<accession>A0ABW3MP49</accession>
<organism evidence="1 2">
    <name type="scientific">Kibdelosporangium lantanae</name>
    <dbReference type="NCBI Taxonomy" id="1497396"/>
    <lineage>
        <taxon>Bacteria</taxon>
        <taxon>Bacillati</taxon>
        <taxon>Actinomycetota</taxon>
        <taxon>Actinomycetes</taxon>
        <taxon>Pseudonocardiales</taxon>
        <taxon>Pseudonocardiaceae</taxon>
        <taxon>Kibdelosporangium</taxon>
    </lineage>
</organism>